<feature type="transmembrane region" description="Helical" evidence="6">
    <location>
        <begin position="257"/>
        <end position="279"/>
    </location>
</feature>
<evidence type="ECO:0000313" key="8">
    <source>
        <dbReference type="Proteomes" id="UP000000707"/>
    </source>
</evidence>
<keyword evidence="2" id="KW-0813">Transport</keyword>
<feature type="transmembrane region" description="Helical" evidence="6">
    <location>
        <begin position="402"/>
        <end position="421"/>
    </location>
</feature>
<dbReference type="GO" id="GO:0016020">
    <property type="term" value="C:membrane"/>
    <property type="evidence" value="ECO:0007669"/>
    <property type="project" value="UniProtKB-SubCell"/>
</dbReference>
<gene>
    <name evidence="7" type="ORF">CANTEDRAFT_101734</name>
</gene>
<dbReference type="AlphaFoldDB" id="G3AY04"/>
<dbReference type="STRING" id="590646.G3AY04"/>
<name>G3AY04_CANTC</name>
<dbReference type="EMBL" id="GL996512">
    <property type="protein sequence ID" value="EGV65738.1"/>
    <property type="molecule type" value="Genomic_DNA"/>
</dbReference>
<dbReference type="Proteomes" id="UP000000707">
    <property type="component" value="Unassembled WGS sequence"/>
</dbReference>
<feature type="transmembrane region" description="Helical" evidence="6">
    <location>
        <begin position="433"/>
        <end position="452"/>
    </location>
</feature>
<evidence type="ECO:0000256" key="4">
    <source>
        <dbReference type="ARBA" id="ARBA00022989"/>
    </source>
</evidence>
<dbReference type="OrthoDB" id="1935484at2759"/>
<dbReference type="RefSeq" id="XP_006684312.1">
    <property type="nucleotide sequence ID" value="XM_006684249.1"/>
</dbReference>
<feature type="transmembrane region" description="Helical" evidence="6">
    <location>
        <begin position="370"/>
        <end position="390"/>
    </location>
</feature>
<keyword evidence="3 6" id="KW-0812">Transmembrane</keyword>
<dbReference type="PANTHER" id="PTHR43791:SF29">
    <property type="entry name" value="MAJOR FACILITATOR SUPERFAMILY (MFS) PROFILE DOMAIN-CONTAINING PROTEIN"/>
    <property type="match status" value="1"/>
</dbReference>
<feature type="transmembrane region" description="Helical" evidence="6">
    <location>
        <begin position="194"/>
        <end position="213"/>
    </location>
</feature>
<feature type="transmembrane region" description="Helical" evidence="6">
    <location>
        <begin position="499"/>
        <end position="517"/>
    </location>
</feature>
<keyword evidence="4 6" id="KW-1133">Transmembrane helix</keyword>
<evidence type="ECO:0000313" key="7">
    <source>
        <dbReference type="EMBL" id="EGV65738.1"/>
    </source>
</evidence>
<dbReference type="eggNOG" id="KOG2533">
    <property type="taxonomic scope" value="Eukaryota"/>
</dbReference>
<evidence type="ECO:0000256" key="6">
    <source>
        <dbReference type="SAM" id="Phobius"/>
    </source>
</evidence>
<dbReference type="SUPFAM" id="SSF103473">
    <property type="entry name" value="MFS general substrate transporter"/>
    <property type="match status" value="1"/>
</dbReference>
<reference evidence="7 8" key="1">
    <citation type="journal article" date="2011" name="Proc. Natl. Acad. Sci. U.S.A.">
        <title>Comparative genomics of xylose-fermenting fungi for enhanced biofuel production.</title>
        <authorList>
            <person name="Wohlbach D.J."/>
            <person name="Kuo A."/>
            <person name="Sato T.K."/>
            <person name="Potts K.M."/>
            <person name="Salamov A.A."/>
            <person name="LaButti K.M."/>
            <person name="Sun H."/>
            <person name="Clum A."/>
            <person name="Pangilinan J.L."/>
            <person name="Lindquist E.A."/>
            <person name="Lucas S."/>
            <person name="Lapidus A."/>
            <person name="Jin M."/>
            <person name="Gunawan C."/>
            <person name="Balan V."/>
            <person name="Dale B.E."/>
            <person name="Jeffries T.W."/>
            <person name="Zinkel R."/>
            <person name="Barry K.W."/>
            <person name="Grigoriev I.V."/>
            <person name="Gasch A.P."/>
        </authorList>
    </citation>
    <scope>NUCLEOTIDE SEQUENCE [LARGE SCALE GENOMIC DNA]</scope>
    <source>
        <strain evidence="8">ATCC 10573 / BCRC 21748 / CBS 615 / JCM 9827 / NBRC 10315 / NRRL Y-1498 / VKM Y-70</strain>
    </source>
</reference>
<feature type="transmembrane region" description="Helical" evidence="6">
    <location>
        <begin position="338"/>
        <end position="358"/>
    </location>
</feature>
<feature type="transmembrane region" description="Helical" evidence="6">
    <location>
        <begin position="225"/>
        <end position="245"/>
    </location>
</feature>
<sequence length="557" mass="63730">MTSSHSIEVLETDLNSGRISLQDSKEDPKSTVQVSILSDTSEETVTETNPFADPKVAEHYRGIYEKSNYECKDVFDPDYKWTPEEEKKLVRKLDYRVALTSCILFVALQTDRGNLAQAVADNLLVDLGLTRSDYNLGNTLFLVSFLLAEIPMSLASKKLGPDVFIPWQIIGFSVIAACQFWMTNKAGFLACRVLLGWIEGSLVADLVLWLSYFYKSKELTIRLSWFWTTLSLVTIFTSLLAFGILRMRGVHGYAGWRWLFLIEGIFTFLIGIAGFYLMVPSAVETKNRFHPKGWFTDHEIKIVVNRVLRDDPSKGDMNNRQAVDWKGLWMSLTDYDVWPIYLIGLFAYASLNTTGPYLTLTLKQVGFSTFNVNVLTIPANVIHIIVLLIITWASEKVNSRSLFALILPLWNLPILAAMTWWKGTNINVWGTWTLYTILAGQPYIHAICVSWASRNANSIRTRSIAAAIYNMFVQLGSIYSNNIYKADDYPLYKNGNRTLFIITLVLVPLFLLVRQYYIARNNYKSKKWNAMTPDEQHEYIQKNAHLGNKRLDFQFVY</sequence>
<dbReference type="Pfam" id="PF07690">
    <property type="entry name" value="MFS_1"/>
    <property type="match status" value="1"/>
</dbReference>
<dbReference type="PANTHER" id="PTHR43791">
    <property type="entry name" value="PERMEASE-RELATED"/>
    <property type="match status" value="1"/>
</dbReference>
<keyword evidence="8" id="KW-1185">Reference proteome</keyword>
<evidence type="ECO:0000256" key="5">
    <source>
        <dbReference type="ARBA" id="ARBA00023136"/>
    </source>
</evidence>
<dbReference type="InterPro" id="IPR036259">
    <property type="entry name" value="MFS_trans_sf"/>
</dbReference>
<protein>
    <recommendedName>
        <fullName evidence="9">Allantoate permease</fullName>
    </recommendedName>
</protein>
<evidence type="ECO:0000256" key="1">
    <source>
        <dbReference type="ARBA" id="ARBA00004141"/>
    </source>
</evidence>
<dbReference type="FunFam" id="1.20.1250.20:FF:000106">
    <property type="entry name" value="MFS transporter, putative"/>
    <property type="match status" value="1"/>
</dbReference>
<dbReference type="GO" id="GO:0022857">
    <property type="term" value="F:transmembrane transporter activity"/>
    <property type="evidence" value="ECO:0007669"/>
    <property type="project" value="InterPro"/>
</dbReference>
<keyword evidence="5 6" id="KW-0472">Membrane</keyword>
<evidence type="ECO:0000256" key="3">
    <source>
        <dbReference type="ARBA" id="ARBA00022692"/>
    </source>
</evidence>
<organism evidence="8">
    <name type="scientific">Candida tenuis (strain ATCC 10573 / BCRC 21748 / CBS 615 / JCM 9827 / NBRC 10315 / NRRL Y-1498 / VKM Y-70)</name>
    <name type="common">Yeast</name>
    <name type="synonym">Yamadazyma tenuis</name>
    <dbReference type="NCBI Taxonomy" id="590646"/>
    <lineage>
        <taxon>Eukaryota</taxon>
        <taxon>Fungi</taxon>
        <taxon>Dikarya</taxon>
        <taxon>Ascomycota</taxon>
        <taxon>Saccharomycotina</taxon>
        <taxon>Pichiomycetes</taxon>
        <taxon>Debaryomycetaceae</taxon>
        <taxon>Yamadazyma</taxon>
    </lineage>
</organism>
<dbReference type="HOGENOM" id="CLU_001265_2_2_1"/>
<accession>G3AY04</accession>
<dbReference type="GeneID" id="18245496"/>
<proteinExistence type="predicted"/>
<evidence type="ECO:0008006" key="9">
    <source>
        <dbReference type="Google" id="ProtNLM"/>
    </source>
</evidence>
<dbReference type="FunFam" id="1.20.1250.20:FF:000247">
    <property type="entry name" value="MFS general substrate transporter"/>
    <property type="match status" value="1"/>
</dbReference>
<dbReference type="KEGG" id="cten:18245496"/>
<feature type="transmembrane region" description="Helical" evidence="6">
    <location>
        <begin position="164"/>
        <end position="182"/>
    </location>
</feature>
<dbReference type="InterPro" id="IPR011701">
    <property type="entry name" value="MFS"/>
</dbReference>
<comment type="subcellular location">
    <subcellularLocation>
        <location evidence="1">Membrane</location>
        <topology evidence="1">Multi-pass membrane protein</topology>
    </subcellularLocation>
</comment>
<feature type="transmembrane region" description="Helical" evidence="6">
    <location>
        <begin position="464"/>
        <end position="484"/>
    </location>
</feature>
<evidence type="ECO:0000256" key="2">
    <source>
        <dbReference type="ARBA" id="ARBA00022448"/>
    </source>
</evidence>
<dbReference type="Gene3D" id="1.20.1250.20">
    <property type="entry name" value="MFS general substrate transporter like domains"/>
    <property type="match status" value="2"/>
</dbReference>